<keyword evidence="3" id="KW-1185">Reference proteome</keyword>
<dbReference type="EMBL" id="BGZK01000712">
    <property type="protein sequence ID" value="GBP57291.1"/>
    <property type="molecule type" value="Genomic_DNA"/>
</dbReference>
<gene>
    <name evidence="2" type="ORF">EVAR_44109_1</name>
</gene>
<organism evidence="2 3">
    <name type="scientific">Eumeta variegata</name>
    <name type="common">Bagworm moth</name>
    <name type="synonym">Eumeta japonica</name>
    <dbReference type="NCBI Taxonomy" id="151549"/>
    <lineage>
        <taxon>Eukaryota</taxon>
        <taxon>Metazoa</taxon>
        <taxon>Ecdysozoa</taxon>
        <taxon>Arthropoda</taxon>
        <taxon>Hexapoda</taxon>
        <taxon>Insecta</taxon>
        <taxon>Pterygota</taxon>
        <taxon>Neoptera</taxon>
        <taxon>Endopterygota</taxon>
        <taxon>Lepidoptera</taxon>
        <taxon>Glossata</taxon>
        <taxon>Ditrysia</taxon>
        <taxon>Tineoidea</taxon>
        <taxon>Psychidae</taxon>
        <taxon>Oiketicinae</taxon>
        <taxon>Eumeta</taxon>
    </lineage>
</organism>
<comment type="caution">
    <text evidence="2">The sequence shown here is derived from an EMBL/GenBank/DDBJ whole genome shotgun (WGS) entry which is preliminary data.</text>
</comment>
<accession>A0A4C1X0U1</accession>
<sequence>MEKDTVTVEVLLINMYTKPINKAGPPSGGAPYSGALSCKFHRAPPPARVCARLAADSTRPLVNEAYRNAVSGSGGSAPAPGPPRREHEMGSFGALLITAADLIDRSAPTDTIGPV</sequence>
<protein>
    <submittedName>
        <fullName evidence="2">Uncharacterized protein</fullName>
    </submittedName>
</protein>
<proteinExistence type="predicted"/>
<name>A0A4C1X0U1_EUMVA</name>
<dbReference type="AlphaFoldDB" id="A0A4C1X0U1"/>
<evidence type="ECO:0000313" key="3">
    <source>
        <dbReference type="Proteomes" id="UP000299102"/>
    </source>
</evidence>
<evidence type="ECO:0000256" key="1">
    <source>
        <dbReference type="SAM" id="MobiDB-lite"/>
    </source>
</evidence>
<reference evidence="2 3" key="1">
    <citation type="journal article" date="2019" name="Commun. Biol.">
        <title>The bagworm genome reveals a unique fibroin gene that provides high tensile strength.</title>
        <authorList>
            <person name="Kono N."/>
            <person name="Nakamura H."/>
            <person name="Ohtoshi R."/>
            <person name="Tomita M."/>
            <person name="Numata K."/>
            <person name="Arakawa K."/>
        </authorList>
    </citation>
    <scope>NUCLEOTIDE SEQUENCE [LARGE SCALE GENOMIC DNA]</scope>
</reference>
<dbReference type="Proteomes" id="UP000299102">
    <property type="component" value="Unassembled WGS sequence"/>
</dbReference>
<evidence type="ECO:0000313" key="2">
    <source>
        <dbReference type="EMBL" id="GBP57291.1"/>
    </source>
</evidence>
<feature type="region of interest" description="Disordered" evidence="1">
    <location>
        <begin position="67"/>
        <end position="90"/>
    </location>
</feature>